<protein>
    <submittedName>
        <fullName evidence="1">(apollo) hypothetical protein</fullName>
    </submittedName>
</protein>
<keyword evidence="2" id="KW-1185">Reference proteome</keyword>
<name>A0A8S3WV05_PARAO</name>
<evidence type="ECO:0000313" key="1">
    <source>
        <dbReference type="EMBL" id="CAG4984249.1"/>
    </source>
</evidence>
<gene>
    <name evidence="1" type="ORF">PAPOLLO_LOCUS10816</name>
</gene>
<reference evidence="1" key="1">
    <citation type="submission" date="2021-04" db="EMBL/GenBank/DDBJ databases">
        <authorList>
            <person name="Tunstrom K."/>
        </authorList>
    </citation>
    <scope>NUCLEOTIDE SEQUENCE</scope>
</reference>
<dbReference type="OrthoDB" id="5949854at2759"/>
<dbReference type="AlphaFoldDB" id="A0A8S3WV05"/>
<dbReference type="Proteomes" id="UP000691718">
    <property type="component" value="Unassembled WGS sequence"/>
</dbReference>
<comment type="caution">
    <text evidence="1">The sequence shown here is derived from an EMBL/GenBank/DDBJ whole genome shotgun (WGS) entry which is preliminary data.</text>
</comment>
<evidence type="ECO:0000313" key="2">
    <source>
        <dbReference type="Proteomes" id="UP000691718"/>
    </source>
</evidence>
<dbReference type="EMBL" id="CAJQZP010000774">
    <property type="protein sequence ID" value="CAG4984249.1"/>
    <property type="molecule type" value="Genomic_DNA"/>
</dbReference>
<accession>A0A8S3WV05</accession>
<organism evidence="1 2">
    <name type="scientific">Parnassius apollo</name>
    <name type="common">Apollo butterfly</name>
    <name type="synonym">Papilio apollo</name>
    <dbReference type="NCBI Taxonomy" id="110799"/>
    <lineage>
        <taxon>Eukaryota</taxon>
        <taxon>Metazoa</taxon>
        <taxon>Ecdysozoa</taxon>
        <taxon>Arthropoda</taxon>
        <taxon>Hexapoda</taxon>
        <taxon>Insecta</taxon>
        <taxon>Pterygota</taxon>
        <taxon>Neoptera</taxon>
        <taxon>Endopterygota</taxon>
        <taxon>Lepidoptera</taxon>
        <taxon>Glossata</taxon>
        <taxon>Ditrysia</taxon>
        <taxon>Papilionoidea</taxon>
        <taxon>Papilionidae</taxon>
        <taxon>Parnassiinae</taxon>
        <taxon>Parnassini</taxon>
        <taxon>Parnassius</taxon>
        <taxon>Parnassius</taxon>
    </lineage>
</organism>
<sequence>MGSTENIEARRVDIVWDLYSDMSLKKQVRDDRGQGIRRQVHDNYKLPSNWSNFLKNTYNKEELYKLLGCYALQGNLGIHIVTNIGTTIKSSVPTNTLLTGLNVTCEEADSRIILHAKDTLMNGATNITHTVDSDVLIIDISYYFSLKRLGLKELWLSFGTGNHHSYIAAHDLAHHLGEERVEDMRGYHAFTGSDTVSAFYSKGKTLTWKVWQQFIDATSAFKALTNPLNELTDDILISLENVIDREAHVEDDIELDSEVLEAEG</sequence>
<proteinExistence type="predicted"/>